<keyword evidence="3" id="KW-1185">Reference proteome</keyword>
<gene>
    <name evidence="2" type="ORF">RFI_35575</name>
</gene>
<dbReference type="Proteomes" id="UP000023152">
    <property type="component" value="Unassembled WGS sequence"/>
</dbReference>
<keyword evidence="1" id="KW-0812">Transmembrane</keyword>
<comment type="caution">
    <text evidence="2">The sequence shown here is derived from an EMBL/GenBank/DDBJ whole genome shotgun (WGS) entry which is preliminary data.</text>
</comment>
<keyword evidence="1" id="KW-0472">Membrane</keyword>
<evidence type="ECO:0000256" key="1">
    <source>
        <dbReference type="SAM" id="Phobius"/>
    </source>
</evidence>
<dbReference type="EMBL" id="ASPP01037238">
    <property type="protein sequence ID" value="ETO01864.1"/>
    <property type="molecule type" value="Genomic_DNA"/>
</dbReference>
<organism evidence="2 3">
    <name type="scientific">Reticulomyxa filosa</name>
    <dbReference type="NCBI Taxonomy" id="46433"/>
    <lineage>
        <taxon>Eukaryota</taxon>
        <taxon>Sar</taxon>
        <taxon>Rhizaria</taxon>
        <taxon>Retaria</taxon>
        <taxon>Foraminifera</taxon>
        <taxon>Monothalamids</taxon>
        <taxon>Reticulomyxidae</taxon>
        <taxon>Reticulomyxa</taxon>
    </lineage>
</organism>
<evidence type="ECO:0008006" key="4">
    <source>
        <dbReference type="Google" id="ProtNLM"/>
    </source>
</evidence>
<accession>X6LJV8</accession>
<feature type="transmembrane region" description="Helical" evidence="1">
    <location>
        <begin position="192"/>
        <end position="211"/>
    </location>
</feature>
<keyword evidence="1" id="KW-1133">Transmembrane helix</keyword>
<proteinExistence type="predicted"/>
<evidence type="ECO:0000313" key="3">
    <source>
        <dbReference type="Proteomes" id="UP000023152"/>
    </source>
</evidence>
<evidence type="ECO:0000313" key="2">
    <source>
        <dbReference type="EMBL" id="ETO01864.1"/>
    </source>
</evidence>
<dbReference type="AlphaFoldDB" id="X6LJV8"/>
<feature type="transmembrane region" description="Helical" evidence="1">
    <location>
        <begin position="231"/>
        <end position="250"/>
    </location>
</feature>
<name>X6LJV8_RETFI</name>
<sequence length="389" mass="45919">MCSIVSEDDLNDSMQKAFFNIAKRASAFEQYLCKYFGINSNELKYLFCGFNQDIIPSAISCLYASKISNNANVDFNAELLKLFFPLMYFFKVMDLNKNRRLQNEEIRFPTFAKVVSDAKSQRNALILVLMNGLERTIFQQRYDECKNMDLYLKVSEFKKEVDDFFQSKNRQMLMLQYQHKNENLMQYFQTNLFLKMLIATTIVIQKFIYLFFEQNMENVHSVLNNLLHMYINIYIIFIMIIYFCALNVMADEQVLNKTLQCGFYHLKFSHLIDAPFALSNLFGMQDPKWTKLQSVMIQRLQWTIQETISTEDVLCELSDSFQQDLNAMHRYHLVKEYQNVVDYVVFIIITEAQFPFSWNFHVRCFGNISGTMESLLSSGNTKHAQQDKI</sequence>
<feature type="non-terminal residue" evidence="2">
    <location>
        <position position="389"/>
    </location>
</feature>
<protein>
    <recommendedName>
        <fullName evidence="4">EF-hand domain-containing protein</fullName>
    </recommendedName>
</protein>
<reference evidence="2 3" key="1">
    <citation type="journal article" date="2013" name="Curr. Biol.">
        <title>The Genome of the Foraminiferan Reticulomyxa filosa.</title>
        <authorList>
            <person name="Glockner G."/>
            <person name="Hulsmann N."/>
            <person name="Schleicher M."/>
            <person name="Noegel A.A."/>
            <person name="Eichinger L."/>
            <person name="Gallinger C."/>
            <person name="Pawlowski J."/>
            <person name="Sierra R."/>
            <person name="Euteneuer U."/>
            <person name="Pillet L."/>
            <person name="Moustafa A."/>
            <person name="Platzer M."/>
            <person name="Groth M."/>
            <person name="Szafranski K."/>
            <person name="Schliwa M."/>
        </authorList>
    </citation>
    <scope>NUCLEOTIDE SEQUENCE [LARGE SCALE GENOMIC DNA]</scope>
</reference>